<accession>A0A3B0BKB9</accession>
<dbReference type="InterPro" id="IPR020449">
    <property type="entry name" value="Tscrpt_reg_AraC-type_HTH"/>
</dbReference>
<feature type="domain" description="HTH araC/xylS-type" evidence="6">
    <location>
        <begin position="406"/>
        <end position="505"/>
    </location>
</feature>
<dbReference type="Pfam" id="PF12833">
    <property type="entry name" value="HTH_18"/>
    <property type="match status" value="1"/>
</dbReference>
<dbReference type="Gene3D" id="1.10.10.60">
    <property type="entry name" value="Homeodomain-like"/>
    <property type="match status" value="2"/>
</dbReference>
<dbReference type="AlphaFoldDB" id="A0A3B0BKB9"/>
<evidence type="ECO:0000259" key="6">
    <source>
        <dbReference type="PROSITE" id="PS01124"/>
    </source>
</evidence>
<name>A0A3B0BKB9_9BACL</name>
<dbReference type="GO" id="GO:0000160">
    <property type="term" value="P:phosphorelay signal transduction system"/>
    <property type="evidence" value="ECO:0007669"/>
    <property type="project" value="InterPro"/>
</dbReference>
<dbReference type="SUPFAM" id="SSF46689">
    <property type="entry name" value="Homeodomain-like"/>
    <property type="match status" value="2"/>
</dbReference>
<dbReference type="PROSITE" id="PS01124">
    <property type="entry name" value="HTH_ARAC_FAMILY_2"/>
    <property type="match status" value="1"/>
</dbReference>
<dbReference type="GO" id="GO:0043565">
    <property type="term" value="F:sequence-specific DNA binding"/>
    <property type="evidence" value="ECO:0007669"/>
    <property type="project" value="InterPro"/>
</dbReference>
<dbReference type="Proteomes" id="UP000282311">
    <property type="component" value="Unassembled WGS sequence"/>
</dbReference>
<dbReference type="PANTHER" id="PTHR43280">
    <property type="entry name" value="ARAC-FAMILY TRANSCRIPTIONAL REGULATOR"/>
    <property type="match status" value="1"/>
</dbReference>
<dbReference type="InterPro" id="IPR018062">
    <property type="entry name" value="HTH_AraC-typ_CS"/>
</dbReference>
<keyword evidence="1" id="KW-0805">Transcription regulation</keyword>
<evidence type="ECO:0000259" key="7">
    <source>
        <dbReference type="PROSITE" id="PS50110"/>
    </source>
</evidence>
<keyword evidence="4" id="KW-0597">Phosphoprotein</keyword>
<keyword evidence="3" id="KW-0804">Transcription</keyword>
<evidence type="ECO:0000256" key="5">
    <source>
        <dbReference type="SAM" id="Coils"/>
    </source>
</evidence>
<dbReference type="InterPro" id="IPR009057">
    <property type="entry name" value="Homeodomain-like_sf"/>
</dbReference>
<comment type="caution">
    <text evidence="8">The sequence shown here is derived from an EMBL/GenBank/DDBJ whole genome shotgun (WGS) entry which is preliminary data.</text>
</comment>
<evidence type="ECO:0000256" key="2">
    <source>
        <dbReference type="ARBA" id="ARBA00023125"/>
    </source>
</evidence>
<evidence type="ECO:0000256" key="4">
    <source>
        <dbReference type="PROSITE-ProRule" id="PRU00169"/>
    </source>
</evidence>
<keyword evidence="5" id="KW-0175">Coiled coil</keyword>
<gene>
    <name evidence="8" type="ORF">D7M11_27820</name>
</gene>
<dbReference type="PROSITE" id="PS50110">
    <property type="entry name" value="RESPONSE_REGULATORY"/>
    <property type="match status" value="1"/>
</dbReference>
<dbReference type="GO" id="GO:0003700">
    <property type="term" value="F:DNA-binding transcription factor activity"/>
    <property type="evidence" value="ECO:0007669"/>
    <property type="project" value="InterPro"/>
</dbReference>
<dbReference type="RefSeq" id="WP_120750538.1">
    <property type="nucleotide sequence ID" value="NZ_RBAH01000026.1"/>
</dbReference>
<feature type="domain" description="Response regulatory" evidence="7">
    <location>
        <begin position="2"/>
        <end position="119"/>
    </location>
</feature>
<dbReference type="PROSITE" id="PS00041">
    <property type="entry name" value="HTH_ARAC_FAMILY_1"/>
    <property type="match status" value="1"/>
</dbReference>
<keyword evidence="9" id="KW-1185">Reference proteome</keyword>
<dbReference type="PANTHER" id="PTHR43280:SF2">
    <property type="entry name" value="HTH-TYPE TRANSCRIPTIONAL REGULATOR EXSA"/>
    <property type="match status" value="1"/>
</dbReference>
<dbReference type="SUPFAM" id="SSF52172">
    <property type="entry name" value="CheY-like"/>
    <property type="match status" value="1"/>
</dbReference>
<dbReference type="PRINTS" id="PR00032">
    <property type="entry name" value="HTHARAC"/>
</dbReference>
<evidence type="ECO:0000313" key="9">
    <source>
        <dbReference type="Proteomes" id="UP000282311"/>
    </source>
</evidence>
<dbReference type="Gene3D" id="3.40.50.2300">
    <property type="match status" value="1"/>
</dbReference>
<dbReference type="EMBL" id="RBAH01000026">
    <property type="protein sequence ID" value="RKN72962.1"/>
    <property type="molecule type" value="Genomic_DNA"/>
</dbReference>
<reference evidence="8 9" key="1">
    <citation type="journal article" date="2007" name="Int. J. Syst. Evol. Microbiol.">
        <title>Paenibacillus ginsengarvi sp. nov., isolated from soil from ginseng cultivation.</title>
        <authorList>
            <person name="Yoon M.H."/>
            <person name="Ten L.N."/>
            <person name="Im W.T."/>
        </authorList>
    </citation>
    <scope>NUCLEOTIDE SEQUENCE [LARGE SCALE GENOMIC DNA]</scope>
    <source>
        <strain evidence="8 9">KCTC 13059</strain>
    </source>
</reference>
<evidence type="ECO:0000256" key="1">
    <source>
        <dbReference type="ARBA" id="ARBA00023015"/>
    </source>
</evidence>
<dbReference type="SMART" id="SM00448">
    <property type="entry name" value="REC"/>
    <property type="match status" value="1"/>
</dbReference>
<feature type="coiled-coil region" evidence="5">
    <location>
        <begin position="112"/>
        <end position="139"/>
    </location>
</feature>
<sequence>MNVLIVDDQRLSRAGLVKMIEWEKLGLTPAGECANGRDALERIGDAEADIVITDVRMPVMNGLELIEKAKEQYPDIAYVIVSGYDDFAYVRKSVQLTVADYLLKPVDPKELNELLARLVNRGEQRLKKAEADLRGSREQFFRYLLEGAYGEDGPDMLAEFAEIRFAGPGDRFVAAVFESELDKPSVYEALRPLGERIAAVCVFRTRGVYMLIAAGPTLMADAIAAELERAAAGNGQAFARVSIGRAAEGIGRVKETAGEAFDAYTIRTSRGGDRAEMPVTFGEMEAQTADFVPLTAAWEQEWAFHLRQGNRREALDKLGELLDTGHSAHPDIVDGSYHYVLLRGARELYEAGLIREPDFLEACRIARSLPRIVSLEDKQRTVTDFFRRRLKETDSENAMEARLAVEKAKAYIDAHFCQTINLSELAQSSYMSPGYFSSLFRQYTGKNFLEYVAHLRIEHAKKLLAADPSRKIGDVALQCGYQDLKYFRKLFKRHTGITPVSYKEDASGDRDD</sequence>
<evidence type="ECO:0000256" key="3">
    <source>
        <dbReference type="ARBA" id="ARBA00023163"/>
    </source>
</evidence>
<keyword evidence="2" id="KW-0238">DNA-binding</keyword>
<proteinExistence type="predicted"/>
<dbReference type="InterPro" id="IPR011006">
    <property type="entry name" value="CheY-like_superfamily"/>
</dbReference>
<organism evidence="8 9">
    <name type="scientific">Paenibacillus ginsengarvi</name>
    <dbReference type="NCBI Taxonomy" id="400777"/>
    <lineage>
        <taxon>Bacteria</taxon>
        <taxon>Bacillati</taxon>
        <taxon>Bacillota</taxon>
        <taxon>Bacilli</taxon>
        <taxon>Bacillales</taxon>
        <taxon>Paenibacillaceae</taxon>
        <taxon>Paenibacillus</taxon>
    </lineage>
</organism>
<protein>
    <submittedName>
        <fullName evidence="8">Response regulator</fullName>
    </submittedName>
</protein>
<dbReference type="SMART" id="SM00342">
    <property type="entry name" value="HTH_ARAC"/>
    <property type="match status" value="1"/>
</dbReference>
<evidence type="ECO:0000313" key="8">
    <source>
        <dbReference type="EMBL" id="RKN72962.1"/>
    </source>
</evidence>
<dbReference type="Pfam" id="PF00072">
    <property type="entry name" value="Response_reg"/>
    <property type="match status" value="1"/>
</dbReference>
<dbReference type="InterPro" id="IPR018060">
    <property type="entry name" value="HTH_AraC"/>
</dbReference>
<dbReference type="OrthoDB" id="342399at2"/>
<feature type="modified residue" description="4-aspartylphosphate" evidence="4">
    <location>
        <position position="54"/>
    </location>
</feature>
<dbReference type="CDD" id="cd17536">
    <property type="entry name" value="REC_YesN-like"/>
    <property type="match status" value="1"/>
</dbReference>
<dbReference type="InterPro" id="IPR001789">
    <property type="entry name" value="Sig_transdc_resp-reg_receiver"/>
</dbReference>